<keyword evidence="2" id="KW-0560">Oxidoreductase</keyword>
<evidence type="ECO:0000259" key="1">
    <source>
        <dbReference type="SMART" id="SM01008"/>
    </source>
</evidence>
<dbReference type="AlphaFoldDB" id="A0A2S9YSX6"/>
<dbReference type="SMART" id="SM01008">
    <property type="entry name" value="Ald_Xan_dh_C"/>
    <property type="match status" value="1"/>
</dbReference>
<accession>A0A2S9YSX6</accession>
<dbReference type="PROSITE" id="PS51318">
    <property type="entry name" value="TAT"/>
    <property type="match status" value="1"/>
</dbReference>
<dbReference type="PANTHER" id="PTHR47495:SF3">
    <property type="entry name" value="BLR6219 PROTEIN"/>
    <property type="match status" value="1"/>
</dbReference>
<evidence type="ECO:0000313" key="3">
    <source>
        <dbReference type="Proteomes" id="UP000238823"/>
    </source>
</evidence>
<dbReference type="GO" id="GO:0047121">
    <property type="term" value="F:isoquinoline 1-oxidoreductase activity"/>
    <property type="evidence" value="ECO:0007669"/>
    <property type="project" value="UniProtKB-EC"/>
</dbReference>
<dbReference type="EC" id="1.3.99.16" evidence="2"/>
<protein>
    <submittedName>
        <fullName evidence="2">Isoquinoline 1-oxidoreductase subunit beta</fullName>
        <ecNumber evidence="2">1.3.99.16</ecNumber>
    </submittedName>
</protein>
<evidence type="ECO:0000313" key="2">
    <source>
        <dbReference type="EMBL" id="PRQ08193.1"/>
    </source>
</evidence>
<name>A0A2S9YSX6_9BACT</name>
<comment type="caution">
    <text evidence="2">The sequence shown here is derived from an EMBL/GenBank/DDBJ whole genome shotgun (WGS) entry which is preliminary data.</text>
</comment>
<dbReference type="Pfam" id="PF20256">
    <property type="entry name" value="MoCoBD_2"/>
    <property type="match status" value="2"/>
</dbReference>
<dbReference type="OrthoDB" id="9767994at2"/>
<feature type="domain" description="Aldehyde oxidase/xanthine dehydrogenase a/b hammerhead" evidence="1">
    <location>
        <begin position="211"/>
        <end position="300"/>
    </location>
</feature>
<dbReference type="InterPro" id="IPR037165">
    <property type="entry name" value="AldOxase/xan_DH_Mopterin-bd_sf"/>
</dbReference>
<dbReference type="Proteomes" id="UP000238823">
    <property type="component" value="Unassembled WGS sequence"/>
</dbReference>
<dbReference type="InterPro" id="IPR012368">
    <property type="entry name" value="OxRdtase_Mopterin-bd_su_IorB"/>
</dbReference>
<dbReference type="InterPro" id="IPR006311">
    <property type="entry name" value="TAT_signal"/>
</dbReference>
<dbReference type="PANTHER" id="PTHR47495">
    <property type="entry name" value="ALDEHYDE DEHYDROGENASE"/>
    <property type="match status" value="1"/>
</dbReference>
<dbReference type="InterPro" id="IPR000674">
    <property type="entry name" value="Ald_Oxase/Xan_DH_a/b"/>
</dbReference>
<dbReference type="InterPro" id="IPR008274">
    <property type="entry name" value="AldOxase/xan_DH_MoCoBD1"/>
</dbReference>
<dbReference type="Pfam" id="PF02738">
    <property type="entry name" value="MoCoBD_1"/>
    <property type="match status" value="1"/>
</dbReference>
<dbReference type="InterPro" id="IPR046867">
    <property type="entry name" value="AldOxase/xan_DH_MoCoBD2"/>
</dbReference>
<dbReference type="SUPFAM" id="SSF56003">
    <property type="entry name" value="Molybdenum cofactor-binding domain"/>
    <property type="match status" value="2"/>
</dbReference>
<reference evidence="2 3" key="1">
    <citation type="submission" date="2018-03" db="EMBL/GenBank/DDBJ databases">
        <title>Draft Genome Sequences of the Obligatory Marine Myxobacteria Enhygromyxa salina SWB007.</title>
        <authorList>
            <person name="Poehlein A."/>
            <person name="Moghaddam J.A."/>
            <person name="Harms H."/>
            <person name="Alanjari M."/>
            <person name="Koenig G.M."/>
            <person name="Daniel R."/>
            <person name="Schaeberle T.F."/>
        </authorList>
    </citation>
    <scope>NUCLEOTIDE SEQUENCE [LARGE SCALE GENOMIC DNA]</scope>
    <source>
        <strain evidence="2 3">SWB007</strain>
    </source>
</reference>
<gene>
    <name evidence="2" type="primary">iorB</name>
    <name evidence="2" type="ORF">ENSA7_21650</name>
</gene>
<dbReference type="PIRSF" id="PIRSF036389">
    <property type="entry name" value="IOR_B"/>
    <property type="match status" value="1"/>
</dbReference>
<dbReference type="Gene3D" id="3.30.365.10">
    <property type="entry name" value="Aldehyde oxidase/xanthine dehydrogenase, molybdopterin binding domain"/>
    <property type="match status" value="4"/>
</dbReference>
<sequence>MSETTKTRTGVGRRNFLVTSASLILGLTLGGRNAAAGGSPLTKVRGGDASPDLFIEIRADETVEITCHRSEMGQQVWTAMAQIIAEELEADWERVRVVQAVGHPRYGDQNTDGSRSVRYNFHRLRVAGGALRTMLERTAAKRWKVAPSSCRAVLGKVTHPATNRSISFGELAADARAQPIPTEGEIVLKKRADWRYITKPVKSLTVPRIVRGEGTFGMDVQLPDMLVAVIARPPRVFGKLKRVDDSQTQLVSGVVETVVLDTPTPPAHFQPLGGVAVVARNTWAALQGRKLLELEWEAGPNASYDSETYAQELMAKVREPGEVRRKRGDVAAALESAAERVAAEYYVPHLAHSPIEPPVATAKWDGDEVTCWACVQAPQAARKAVARVCEIPEDNVTINVTWLGGGFGRKSKPDFVAEAAVVARAVQAPVKLVWTREDDLTHGYYHAVSAQRLEAGLDAEGRCVAFLHRTAFPVIDSTFEAGADQPSWGELRLGASDTPFAVPNLQLETGRADAHLRIGWLRSVCNIYHAFAVQSFVAELAHAARRDPKDYLLTLIGPPRHVDPNKEGAEYDNYGSSLDDYPIDTARLAAVTTTAAAMANWARPLPNGHGLGIAAHRSFTTYVATVVEVAVDEEGRLAIVGVWSAMDAGTVVNTNHARTQLEGGTLFGLSNALYGEITAKQGIVEQHNFPAWRVMRMNEAPRHMETTIIESDAPPGGIGEPPTPPAAPALTNAIFAACGLRIRRLPIFGPDRRDRLAVKGVKQ</sequence>
<dbReference type="InterPro" id="IPR052516">
    <property type="entry name" value="N-heterocyclic_Hydroxylase"/>
</dbReference>
<organism evidence="2 3">
    <name type="scientific">Enhygromyxa salina</name>
    <dbReference type="NCBI Taxonomy" id="215803"/>
    <lineage>
        <taxon>Bacteria</taxon>
        <taxon>Pseudomonadati</taxon>
        <taxon>Myxococcota</taxon>
        <taxon>Polyangia</taxon>
        <taxon>Nannocystales</taxon>
        <taxon>Nannocystaceae</taxon>
        <taxon>Enhygromyxa</taxon>
    </lineage>
</organism>
<dbReference type="Gene3D" id="3.90.1170.50">
    <property type="entry name" value="Aldehyde oxidase/xanthine dehydrogenase, a/b hammerhead"/>
    <property type="match status" value="1"/>
</dbReference>
<proteinExistence type="predicted"/>
<dbReference type="EMBL" id="PVNL01000044">
    <property type="protein sequence ID" value="PRQ08193.1"/>
    <property type="molecule type" value="Genomic_DNA"/>
</dbReference>